<gene>
    <name evidence="2" type="ORF">PDE_07430</name>
</gene>
<dbReference type="OrthoDB" id="4367922at2759"/>
<keyword evidence="3" id="KW-1185">Reference proteome</keyword>
<dbReference type="EMBL" id="KB644414">
    <property type="protein sequence ID" value="EPS32470.1"/>
    <property type="molecule type" value="Genomic_DNA"/>
</dbReference>
<feature type="region of interest" description="Disordered" evidence="1">
    <location>
        <begin position="1"/>
        <end position="129"/>
    </location>
</feature>
<name>S7ZP54_PENO1</name>
<dbReference type="Proteomes" id="UP000019376">
    <property type="component" value="Unassembled WGS sequence"/>
</dbReference>
<evidence type="ECO:0000313" key="3">
    <source>
        <dbReference type="Proteomes" id="UP000019376"/>
    </source>
</evidence>
<sequence>MSNLFRRASDAFHHRFDHQRKDSADSTDSSRADQEHIKSPSEEPVEPAGNSHGLSKTAAGMNESRARETEEHPGMVHGGQNQEGSKMGHHHHHHDDDHHWKFFRRLSGAGQHDDAHPSTEAGKGPERAE</sequence>
<proteinExistence type="predicted"/>
<dbReference type="HOGENOM" id="CLU_1949552_0_0_1"/>
<feature type="compositionally biased region" description="Basic and acidic residues" evidence="1">
    <location>
        <begin position="64"/>
        <end position="74"/>
    </location>
</feature>
<feature type="compositionally biased region" description="Basic and acidic residues" evidence="1">
    <location>
        <begin position="7"/>
        <end position="41"/>
    </location>
</feature>
<organism evidence="2 3">
    <name type="scientific">Penicillium oxalicum (strain 114-2 / CGMCC 5302)</name>
    <name type="common">Penicillium decumbens</name>
    <dbReference type="NCBI Taxonomy" id="933388"/>
    <lineage>
        <taxon>Eukaryota</taxon>
        <taxon>Fungi</taxon>
        <taxon>Dikarya</taxon>
        <taxon>Ascomycota</taxon>
        <taxon>Pezizomycotina</taxon>
        <taxon>Eurotiomycetes</taxon>
        <taxon>Eurotiomycetidae</taxon>
        <taxon>Eurotiales</taxon>
        <taxon>Aspergillaceae</taxon>
        <taxon>Penicillium</taxon>
    </lineage>
</organism>
<evidence type="ECO:0000256" key="1">
    <source>
        <dbReference type="SAM" id="MobiDB-lite"/>
    </source>
</evidence>
<accession>S7ZP54</accession>
<feature type="compositionally biased region" description="Basic and acidic residues" evidence="1">
    <location>
        <begin position="111"/>
        <end position="129"/>
    </location>
</feature>
<reference evidence="2 3" key="1">
    <citation type="journal article" date="2013" name="PLoS ONE">
        <title>Genomic and secretomic analyses reveal unique features of the lignocellulolytic enzyme system of Penicillium decumbens.</title>
        <authorList>
            <person name="Liu G."/>
            <person name="Zhang L."/>
            <person name="Wei X."/>
            <person name="Zou G."/>
            <person name="Qin Y."/>
            <person name="Ma L."/>
            <person name="Li J."/>
            <person name="Zheng H."/>
            <person name="Wang S."/>
            <person name="Wang C."/>
            <person name="Xun L."/>
            <person name="Zhao G.-P."/>
            <person name="Zhou Z."/>
            <person name="Qu Y."/>
        </authorList>
    </citation>
    <scope>NUCLEOTIDE SEQUENCE [LARGE SCALE GENOMIC DNA]</scope>
    <source>
        <strain evidence="3">114-2 / CGMCC 5302</strain>
    </source>
</reference>
<protein>
    <submittedName>
        <fullName evidence="2">Uncharacterized protein</fullName>
    </submittedName>
</protein>
<dbReference type="AlphaFoldDB" id="S7ZP54"/>
<evidence type="ECO:0000313" key="2">
    <source>
        <dbReference type="EMBL" id="EPS32470.1"/>
    </source>
</evidence>